<evidence type="ECO:0000259" key="1">
    <source>
        <dbReference type="PROSITE" id="PS51335"/>
    </source>
</evidence>
<dbReference type="AlphaFoldDB" id="T2M9R7"/>
<name>T2M9R7_HYDVU</name>
<proteinExistence type="evidence at transcript level"/>
<organism evidence="2">
    <name type="scientific">Hydra vulgaris</name>
    <name type="common">Hydra</name>
    <name type="synonym">Hydra attenuata</name>
    <dbReference type="NCBI Taxonomy" id="6087"/>
    <lineage>
        <taxon>Eukaryota</taxon>
        <taxon>Metazoa</taxon>
        <taxon>Cnidaria</taxon>
        <taxon>Hydrozoa</taxon>
        <taxon>Hydroidolina</taxon>
        <taxon>Anthoathecata</taxon>
        <taxon>Aplanulata</taxon>
        <taxon>Hydridae</taxon>
        <taxon>Hydra</taxon>
    </lineage>
</organism>
<gene>
    <name evidence="2" type="primary">ELMOD2</name>
</gene>
<protein>
    <submittedName>
        <fullName evidence="2">ELMO domain-containing protein 2</fullName>
    </submittedName>
</protein>
<accession>T2M9R7</accession>
<evidence type="ECO:0000313" key="2">
    <source>
        <dbReference type="EMBL" id="CDG68879.1"/>
    </source>
</evidence>
<dbReference type="OrthoDB" id="67155at2759"/>
<dbReference type="GO" id="GO:0005096">
    <property type="term" value="F:GTPase activator activity"/>
    <property type="evidence" value="ECO:0007669"/>
    <property type="project" value="TreeGrafter"/>
</dbReference>
<feature type="non-terminal residue" evidence="2">
    <location>
        <position position="1"/>
    </location>
</feature>
<dbReference type="Pfam" id="PF04727">
    <property type="entry name" value="ELMO_CED12"/>
    <property type="match status" value="1"/>
</dbReference>
<feature type="non-terminal residue" evidence="2">
    <location>
        <position position="337"/>
    </location>
</feature>
<dbReference type="InterPro" id="IPR050868">
    <property type="entry name" value="ELMO_domain-containing"/>
</dbReference>
<dbReference type="PANTHER" id="PTHR12771">
    <property type="entry name" value="ENGULFMENT AND CELL MOTILITY"/>
    <property type="match status" value="1"/>
</dbReference>
<reference evidence="2" key="1">
    <citation type="journal article" date="2013" name="Genome Biol. Evol.">
        <title>Punctuated emergences of genetic and phenotypic innovations in eumetazoan, bilaterian, euteleostome, and hominidae ancestors.</title>
        <authorList>
            <person name="Wenger Y."/>
            <person name="Galliot B."/>
        </authorList>
    </citation>
    <scope>NUCLEOTIDE SEQUENCE</scope>
    <source>
        <tissue evidence="2">Whole animals</tissue>
    </source>
</reference>
<dbReference type="PANTHER" id="PTHR12771:SF51">
    <property type="entry name" value="LD01482P"/>
    <property type="match status" value="1"/>
</dbReference>
<dbReference type="EMBL" id="HAAD01002647">
    <property type="protein sequence ID" value="CDG68879.1"/>
    <property type="molecule type" value="mRNA"/>
</dbReference>
<dbReference type="PROSITE" id="PS51335">
    <property type="entry name" value="ELMO"/>
    <property type="match status" value="1"/>
</dbReference>
<sequence>KLMDYILSILHIYSKFGPTSRSLVKSILRLITGKCELERICEMKFNGEVIYGYKQCCEVENSLYCSKNDAIRKILVSDKMKTKTAMETIMRVKRIIPEKNETFVKSMPYLLCKIISYNALLNEVDLIRSIQYDETNEEHEDSLKKLWCLIKKDDELMERHTSRWSEIGFQGTNPATDFRGMGILGLKNMIYLLENKEKIGMKIYGQSNHPQYGFSFAIMAINFTSTCFDLLRSGRLKGYIYNLQEVDYSLESFQLFFTEIFEEFSDYWVMRQPPNIMSFSEIKKDYMIESSALNLDSSISLQNSFGSQSLPLIIKPQDKFDWHWINLDSHVFSATFG</sequence>
<dbReference type="InterPro" id="IPR006816">
    <property type="entry name" value="ELMO_dom"/>
</dbReference>
<feature type="domain" description="ELMO" evidence="1">
    <location>
        <begin position="138"/>
        <end position="294"/>
    </location>
</feature>